<feature type="compositionally biased region" description="Low complexity" evidence="1">
    <location>
        <begin position="280"/>
        <end position="291"/>
    </location>
</feature>
<dbReference type="EMBL" id="ML210176">
    <property type="protein sequence ID" value="TFK26314.1"/>
    <property type="molecule type" value="Genomic_DNA"/>
</dbReference>
<dbReference type="OrthoDB" id="2848852at2759"/>
<protein>
    <submittedName>
        <fullName evidence="3">Uncharacterized protein</fullName>
    </submittedName>
</protein>
<evidence type="ECO:0000313" key="3">
    <source>
        <dbReference type="EMBL" id="TFK26314.1"/>
    </source>
</evidence>
<feature type="transmembrane region" description="Helical" evidence="2">
    <location>
        <begin position="27"/>
        <end position="50"/>
    </location>
</feature>
<keyword evidence="4" id="KW-1185">Reference proteome</keyword>
<feature type="region of interest" description="Disordered" evidence="1">
    <location>
        <begin position="1"/>
        <end position="23"/>
    </location>
</feature>
<evidence type="ECO:0000256" key="2">
    <source>
        <dbReference type="SAM" id="Phobius"/>
    </source>
</evidence>
<keyword evidence="2" id="KW-0812">Transmembrane</keyword>
<name>A0A5C3L041_COPMA</name>
<keyword evidence="2" id="KW-0472">Membrane</keyword>
<proteinExistence type="predicted"/>
<feature type="compositionally biased region" description="Low complexity" evidence="1">
    <location>
        <begin position="1"/>
        <end position="16"/>
    </location>
</feature>
<keyword evidence="2" id="KW-1133">Transmembrane helix</keyword>
<accession>A0A5C3L041</accession>
<sequence length="291" mass="31048">MSSSSTTSIVSSSTSSPQDSAPKDPRITAVIVVLVLVALVLIALVVTLTIRVKRRTDGEKRASMTGPFHGTTIWEREHPASQISPFGAPRSTPRFDHQPGNDMRIAHRRPDGAWHFADPRTPFRPVGVSDIENTPSPSPIAFTPLSTPSMFNSPFSPHFNFNNSSTPSIGSSSLSPTYPAGPSANGYIGTTSGPAVGGSPYGYSASFASRSMLSDMDKPLPTPKELEFLEYPAETASSRKYAKTKSKALSIKVSLGSKYEFEAAADGSLTLPAPTFNYTRSRSGSRSDSVS</sequence>
<dbReference type="AlphaFoldDB" id="A0A5C3L041"/>
<gene>
    <name evidence="3" type="ORF">FA15DRAFT_299397</name>
</gene>
<reference evidence="3 4" key="1">
    <citation type="journal article" date="2019" name="Nat. Ecol. Evol.">
        <title>Megaphylogeny resolves global patterns of mushroom evolution.</title>
        <authorList>
            <person name="Varga T."/>
            <person name="Krizsan K."/>
            <person name="Foldi C."/>
            <person name="Dima B."/>
            <person name="Sanchez-Garcia M."/>
            <person name="Sanchez-Ramirez S."/>
            <person name="Szollosi G.J."/>
            <person name="Szarkandi J.G."/>
            <person name="Papp V."/>
            <person name="Albert L."/>
            <person name="Andreopoulos W."/>
            <person name="Angelini C."/>
            <person name="Antonin V."/>
            <person name="Barry K.W."/>
            <person name="Bougher N.L."/>
            <person name="Buchanan P."/>
            <person name="Buyck B."/>
            <person name="Bense V."/>
            <person name="Catcheside P."/>
            <person name="Chovatia M."/>
            <person name="Cooper J."/>
            <person name="Damon W."/>
            <person name="Desjardin D."/>
            <person name="Finy P."/>
            <person name="Geml J."/>
            <person name="Haridas S."/>
            <person name="Hughes K."/>
            <person name="Justo A."/>
            <person name="Karasinski D."/>
            <person name="Kautmanova I."/>
            <person name="Kiss B."/>
            <person name="Kocsube S."/>
            <person name="Kotiranta H."/>
            <person name="LaButti K.M."/>
            <person name="Lechner B.E."/>
            <person name="Liimatainen K."/>
            <person name="Lipzen A."/>
            <person name="Lukacs Z."/>
            <person name="Mihaltcheva S."/>
            <person name="Morgado L.N."/>
            <person name="Niskanen T."/>
            <person name="Noordeloos M.E."/>
            <person name="Ohm R.A."/>
            <person name="Ortiz-Santana B."/>
            <person name="Ovrebo C."/>
            <person name="Racz N."/>
            <person name="Riley R."/>
            <person name="Savchenko A."/>
            <person name="Shiryaev A."/>
            <person name="Soop K."/>
            <person name="Spirin V."/>
            <person name="Szebenyi C."/>
            <person name="Tomsovsky M."/>
            <person name="Tulloss R.E."/>
            <person name="Uehling J."/>
            <person name="Grigoriev I.V."/>
            <person name="Vagvolgyi C."/>
            <person name="Papp T."/>
            <person name="Martin F.M."/>
            <person name="Miettinen O."/>
            <person name="Hibbett D.S."/>
            <person name="Nagy L.G."/>
        </authorList>
    </citation>
    <scope>NUCLEOTIDE SEQUENCE [LARGE SCALE GENOMIC DNA]</scope>
    <source>
        <strain evidence="3 4">CBS 121175</strain>
    </source>
</reference>
<feature type="region of interest" description="Disordered" evidence="1">
    <location>
        <begin position="270"/>
        <end position="291"/>
    </location>
</feature>
<dbReference type="Proteomes" id="UP000307440">
    <property type="component" value="Unassembled WGS sequence"/>
</dbReference>
<organism evidence="3 4">
    <name type="scientific">Coprinopsis marcescibilis</name>
    <name type="common">Agaric fungus</name>
    <name type="synonym">Psathyrella marcescibilis</name>
    <dbReference type="NCBI Taxonomy" id="230819"/>
    <lineage>
        <taxon>Eukaryota</taxon>
        <taxon>Fungi</taxon>
        <taxon>Dikarya</taxon>
        <taxon>Basidiomycota</taxon>
        <taxon>Agaricomycotina</taxon>
        <taxon>Agaricomycetes</taxon>
        <taxon>Agaricomycetidae</taxon>
        <taxon>Agaricales</taxon>
        <taxon>Agaricineae</taxon>
        <taxon>Psathyrellaceae</taxon>
        <taxon>Coprinopsis</taxon>
    </lineage>
</organism>
<evidence type="ECO:0000313" key="4">
    <source>
        <dbReference type="Proteomes" id="UP000307440"/>
    </source>
</evidence>
<evidence type="ECO:0000256" key="1">
    <source>
        <dbReference type="SAM" id="MobiDB-lite"/>
    </source>
</evidence>